<dbReference type="OrthoDB" id="6168448at2"/>
<evidence type="ECO:0000313" key="3">
    <source>
        <dbReference type="Proteomes" id="UP000218677"/>
    </source>
</evidence>
<dbReference type="RefSeq" id="WP_096652150.1">
    <property type="nucleotide sequence ID" value="NZ_NWUX01000011.1"/>
</dbReference>
<proteinExistence type="predicted"/>
<dbReference type="Proteomes" id="UP000218677">
    <property type="component" value="Unassembled WGS sequence"/>
</dbReference>
<dbReference type="AlphaFoldDB" id="A0A2A4HME4"/>
<organism evidence="2 3">
    <name type="scientific">Vreelandella nigrificans</name>
    <dbReference type="NCBI Taxonomy" id="2042704"/>
    <lineage>
        <taxon>Bacteria</taxon>
        <taxon>Pseudomonadati</taxon>
        <taxon>Pseudomonadota</taxon>
        <taxon>Gammaproteobacteria</taxon>
        <taxon>Oceanospirillales</taxon>
        <taxon>Halomonadaceae</taxon>
        <taxon>Vreelandella</taxon>
    </lineage>
</organism>
<evidence type="ECO:0000313" key="2">
    <source>
        <dbReference type="EMBL" id="PCF95273.1"/>
    </source>
</evidence>
<dbReference type="EMBL" id="NWUX01000011">
    <property type="protein sequence ID" value="PCF95273.1"/>
    <property type="molecule type" value="Genomic_DNA"/>
</dbReference>
<accession>A0A2A4HME4</accession>
<keyword evidence="3" id="KW-1185">Reference proteome</keyword>
<reference evidence="3" key="1">
    <citation type="submission" date="2017-09" db="EMBL/GenBank/DDBJ databases">
        <authorList>
            <person name="Cho G.-S."/>
            <person name="Oguntoyinbo F.A."/>
            <person name="Cnockaert M."/>
            <person name="Kabisch J."/>
            <person name="Neve H."/>
            <person name="Bockelmann W."/>
            <person name="Wenning M."/>
            <person name="Franz C.M."/>
            <person name="Vandamme P."/>
        </authorList>
    </citation>
    <scope>NUCLEOTIDE SEQUENCE [LARGE SCALE GENOMIC DNA]</scope>
    <source>
        <strain evidence="3">MBT G8648</strain>
    </source>
</reference>
<comment type="caution">
    <text evidence="2">The sequence shown here is derived from an EMBL/GenBank/DDBJ whole genome shotgun (WGS) entry which is preliminary data.</text>
</comment>
<evidence type="ECO:0000256" key="1">
    <source>
        <dbReference type="SAM" id="MobiDB-lite"/>
    </source>
</evidence>
<feature type="region of interest" description="Disordered" evidence="1">
    <location>
        <begin position="62"/>
        <end position="84"/>
    </location>
</feature>
<sequence length="84" mass="9285">MTYPSAEFEKQLAEIRDIAQAHERLAEVMGDVNYLGQGMTEQQGEAWSVAFRCMGKRAADMAQDLLEQSTEGDDDEQAGGRDAD</sequence>
<protein>
    <submittedName>
        <fullName evidence="2">Uncharacterized protein</fullName>
    </submittedName>
</protein>
<name>A0A2A4HME4_9GAMM</name>
<gene>
    <name evidence="2" type="ORF">CPA45_13315</name>
</gene>